<dbReference type="FunFam" id="3.30.160.60:FF:000072">
    <property type="entry name" value="zinc finger protein 143 isoform X1"/>
    <property type="match status" value="1"/>
</dbReference>
<keyword evidence="9" id="KW-1185">Reference proteome</keyword>
<dbReference type="PANTHER" id="PTHR19818">
    <property type="entry name" value="ZINC FINGER PROTEIN ZIC AND GLI"/>
    <property type="match status" value="1"/>
</dbReference>
<evidence type="ECO:0000256" key="5">
    <source>
        <dbReference type="PROSITE-ProRule" id="PRU00042"/>
    </source>
</evidence>
<keyword evidence="1" id="KW-0479">Metal-binding</keyword>
<dbReference type="GO" id="GO:0005634">
    <property type="term" value="C:nucleus"/>
    <property type="evidence" value="ECO:0007669"/>
    <property type="project" value="TreeGrafter"/>
</dbReference>
<feature type="compositionally biased region" description="Polar residues" evidence="6">
    <location>
        <begin position="225"/>
        <end position="234"/>
    </location>
</feature>
<dbReference type="PROSITE" id="PS00028">
    <property type="entry name" value="ZINC_FINGER_C2H2_1"/>
    <property type="match status" value="1"/>
</dbReference>
<dbReference type="Proteomes" id="UP000613580">
    <property type="component" value="Unassembled WGS sequence"/>
</dbReference>
<feature type="region of interest" description="Disordered" evidence="6">
    <location>
        <begin position="390"/>
        <end position="421"/>
    </location>
</feature>
<evidence type="ECO:0000256" key="4">
    <source>
        <dbReference type="ARBA" id="ARBA00022833"/>
    </source>
</evidence>
<dbReference type="GO" id="GO:0008270">
    <property type="term" value="F:zinc ion binding"/>
    <property type="evidence" value="ECO:0007669"/>
    <property type="project" value="UniProtKB-KW"/>
</dbReference>
<keyword evidence="4" id="KW-0862">Zinc</keyword>
<dbReference type="SUPFAM" id="SSF57667">
    <property type="entry name" value="beta-beta-alpha zinc fingers"/>
    <property type="match status" value="1"/>
</dbReference>
<feature type="domain" description="C2H2-type" evidence="7">
    <location>
        <begin position="11"/>
        <end position="38"/>
    </location>
</feature>
<dbReference type="InterPro" id="IPR050329">
    <property type="entry name" value="GLI_C2H2-zinc-finger"/>
</dbReference>
<feature type="compositionally biased region" description="Polar residues" evidence="6">
    <location>
        <begin position="207"/>
        <end position="216"/>
    </location>
</feature>
<reference evidence="8" key="1">
    <citation type="submission" date="2020-05" db="EMBL/GenBank/DDBJ databases">
        <title>Mycena genomes resolve the evolution of fungal bioluminescence.</title>
        <authorList>
            <person name="Tsai I.J."/>
        </authorList>
    </citation>
    <scope>NUCLEOTIDE SEQUENCE</scope>
    <source>
        <strain evidence="8">110903Hualien_Pintung</strain>
    </source>
</reference>
<sequence length="421" mass="45634">MPRPRKPAGPYPCDNCGKMFARSGDLNRHKKLHLTDAARVAAGFHCEAPNCEFFAFQKTALKVHMNSQHFRVRPHKCIEDPEHCQFASADPASLHKHRQRYHGYRPDGRKRATAARLREAAVQAPYPPSTTGTRTRTQLWPMPPAGLGTGVDLSPADFAQAGAATLDAPSLPTRQLQLRWMSAQAGPSGSSTRVPSPSELSSGSSSYTPDSLSPFESPQLPPAETGTNIFSASVPGPSTNAFSLPGPSGLPPYAPWPTYSGSTVDLPIPPGGLPFAFPSYNVPYPYTYNANFDWTGVPTDIPPMGLAHEVPAIRSDLAPVPSVTMAPVEPFDGEGNLNLPSFSNETMTWEAPMPTPSRVDELEQPRRDSLDRLLDEFLFEFKLDATAVAQTPAAAPAPEVNPQIQQSPESFDWESLGLDKL</sequence>
<gene>
    <name evidence="8" type="ORF">HMN09_01302400</name>
</gene>
<dbReference type="SMART" id="SM00355">
    <property type="entry name" value="ZnF_C2H2"/>
    <property type="match status" value="3"/>
</dbReference>
<evidence type="ECO:0000256" key="2">
    <source>
        <dbReference type="ARBA" id="ARBA00022737"/>
    </source>
</evidence>
<keyword evidence="2" id="KW-0677">Repeat</keyword>
<dbReference type="EMBL" id="JACAZE010000026">
    <property type="protein sequence ID" value="KAF7290442.1"/>
    <property type="molecule type" value="Genomic_DNA"/>
</dbReference>
<dbReference type="GO" id="GO:0000978">
    <property type="term" value="F:RNA polymerase II cis-regulatory region sequence-specific DNA binding"/>
    <property type="evidence" value="ECO:0007669"/>
    <property type="project" value="TreeGrafter"/>
</dbReference>
<evidence type="ECO:0000256" key="3">
    <source>
        <dbReference type="ARBA" id="ARBA00022771"/>
    </source>
</evidence>
<organism evidence="8 9">
    <name type="scientific">Mycena chlorophos</name>
    <name type="common">Agaric fungus</name>
    <name type="synonym">Agaricus chlorophos</name>
    <dbReference type="NCBI Taxonomy" id="658473"/>
    <lineage>
        <taxon>Eukaryota</taxon>
        <taxon>Fungi</taxon>
        <taxon>Dikarya</taxon>
        <taxon>Basidiomycota</taxon>
        <taxon>Agaricomycotina</taxon>
        <taxon>Agaricomycetes</taxon>
        <taxon>Agaricomycetidae</taxon>
        <taxon>Agaricales</taxon>
        <taxon>Marasmiineae</taxon>
        <taxon>Mycenaceae</taxon>
        <taxon>Mycena</taxon>
    </lineage>
</organism>
<proteinExistence type="predicted"/>
<dbReference type="OrthoDB" id="654211at2759"/>
<dbReference type="Gene3D" id="3.30.160.60">
    <property type="entry name" value="Classic Zinc Finger"/>
    <property type="match status" value="2"/>
</dbReference>
<feature type="compositionally biased region" description="Polar residues" evidence="6">
    <location>
        <begin position="185"/>
        <end position="195"/>
    </location>
</feature>
<feature type="compositionally biased region" description="Low complexity" evidence="6">
    <location>
        <begin position="196"/>
        <end position="206"/>
    </location>
</feature>
<comment type="caution">
    <text evidence="8">The sequence shown here is derived from an EMBL/GenBank/DDBJ whole genome shotgun (WGS) entry which is preliminary data.</text>
</comment>
<dbReference type="InterPro" id="IPR013087">
    <property type="entry name" value="Znf_C2H2_type"/>
</dbReference>
<dbReference type="Pfam" id="PF00096">
    <property type="entry name" value="zf-C2H2"/>
    <property type="match status" value="1"/>
</dbReference>
<dbReference type="PANTHER" id="PTHR19818:SF139">
    <property type="entry name" value="PAIR-RULE PROTEIN ODD-PAIRED"/>
    <property type="match status" value="1"/>
</dbReference>
<evidence type="ECO:0000313" key="9">
    <source>
        <dbReference type="Proteomes" id="UP000613580"/>
    </source>
</evidence>
<evidence type="ECO:0000259" key="7">
    <source>
        <dbReference type="PROSITE" id="PS50157"/>
    </source>
</evidence>
<evidence type="ECO:0000313" key="8">
    <source>
        <dbReference type="EMBL" id="KAF7290442.1"/>
    </source>
</evidence>
<feature type="region of interest" description="Disordered" evidence="6">
    <location>
        <begin position="183"/>
        <end position="234"/>
    </location>
</feature>
<evidence type="ECO:0000256" key="1">
    <source>
        <dbReference type="ARBA" id="ARBA00022723"/>
    </source>
</evidence>
<name>A0A8H6S244_MYCCL</name>
<protein>
    <submittedName>
        <fullName evidence="8">C2H2 finger domain</fullName>
    </submittedName>
</protein>
<dbReference type="GO" id="GO:0045944">
    <property type="term" value="P:positive regulation of transcription by RNA polymerase II"/>
    <property type="evidence" value="ECO:0007669"/>
    <property type="project" value="UniProtKB-ARBA"/>
</dbReference>
<dbReference type="InterPro" id="IPR036236">
    <property type="entry name" value="Znf_C2H2_sf"/>
</dbReference>
<dbReference type="AlphaFoldDB" id="A0A8H6S244"/>
<accession>A0A8H6S244</accession>
<keyword evidence="3 5" id="KW-0863">Zinc-finger</keyword>
<evidence type="ECO:0000256" key="6">
    <source>
        <dbReference type="SAM" id="MobiDB-lite"/>
    </source>
</evidence>
<dbReference type="PROSITE" id="PS50157">
    <property type="entry name" value="ZINC_FINGER_C2H2_2"/>
    <property type="match status" value="1"/>
</dbReference>
<dbReference type="GO" id="GO:0000981">
    <property type="term" value="F:DNA-binding transcription factor activity, RNA polymerase II-specific"/>
    <property type="evidence" value="ECO:0007669"/>
    <property type="project" value="UniProtKB-ARBA"/>
</dbReference>